<comment type="caution">
    <text evidence="1">The sequence shown here is derived from an EMBL/GenBank/DDBJ whole genome shotgun (WGS) entry which is preliminary data.</text>
</comment>
<reference evidence="1" key="1">
    <citation type="journal article" date="2023" name="bioRxiv">
        <title>Improved chromosome-level genome assembly for marigold (Tagetes erecta).</title>
        <authorList>
            <person name="Jiang F."/>
            <person name="Yuan L."/>
            <person name="Wang S."/>
            <person name="Wang H."/>
            <person name="Xu D."/>
            <person name="Wang A."/>
            <person name="Fan W."/>
        </authorList>
    </citation>
    <scope>NUCLEOTIDE SEQUENCE</scope>
    <source>
        <strain evidence="1">WSJ</strain>
        <tissue evidence="1">Leaf</tissue>
    </source>
</reference>
<protein>
    <submittedName>
        <fullName evidence="1">Uncharacterized protein</fullName>
    </submittedName>
</protein>
<evidence type="ECO:0000313" key="2">
    <source>
        <dbReference type="Proteomes" id="UP001229421"/>
    </source>
</evidence>
<organism evidence="1 2">
    <name type="scientific">Tagetes erecta</name>
    <name type="common">African marigold</name>
    <dbReference type="NCBI Taxonomy" id="13708"/>
    <lineage>
        <taxon>Eukaryota</taxon>
        <taxon>Viridiplantae</taxon>
        <taxon>Streptophyta</taxon>
        <taxon>Embryophyta</taxon>
        <taxon>Tracheophyta</taxon>
        <taxon>Spermatophyta</taxon>
        <taxon>Magnoliopsida</taxon>
        <taxon>eudicotyledons</taxon>
        <taxon>Gunneridae</taxon>
        <taxon>Pentapetalae</taxon>
        <taxon>asterids</taxon>
        <taxon>campanulids</taxon>
        <taxon>Asterales</taxon>
        <taxon>Asteraceae</taxon>
        <taxon>Asteroideae</taxon>
        <taxon>Heliantheae alliance</taxon>
        <taxon>Tageteae</taxon>
        <taxon>Tagetes</taxon>
    </lineage>
</organism>
<keyword evidence="2" id="KW-1185">Reference proteome</keyword>
<dbReference type="Proteomes" id="UP001229421">
    <property type="component" value="Unassembled WGS sequence"/>
</dbReference>
<dbReference type="AlphaFoldDB" id="A0AAD8NU63"/>
<dbReference type="EMBL" id="JAUHHV010000006">
    <property type="protein sequence ID" value="KAK1421127.1"/>
    <property type="molecule type" value="Genomic_DNA"/>
</dbReference>
<evidence type="ECO:0000313" key="1">
    <source>
        <dbReference type="EMBL" id="KAK1421127.1"/>
    </source>
</evidence>
<sequence>MKLCLISQDEYDLQGTEGEQDHDLHGIYTGLISLKFIASLEVFLIHMHTKGHVQKLKEMDPINFEKDTRATATLSASFKRPISSHSFSCPHYFSSLLLLSNIHRMSLSLQKNSVSLSSI</sequence>
<gene>
    <name evidence="1" type="ORF">QVD17_23241</name>
</gene>
<name>A0AAD8NU63_TARER</name>
<accession>A0AAD8NU63</accession>
<proteinExistence type="predicted"/>